<dbReference type="AlphaFoldDB" id="S3UZF4"/>
<organism evidence="1 2">
    <name type="scientific">Leptospira fainei serovar Hurstbridge str. BUT 6</name>
    <dbReference type="NCBI Taxonomy" id="1193011"/>
    <lineage>
        <taxon>Bacteria</taxon>
        <taxon>Pseudomonadati</taxon>
        <taxon>Spirochaetota</taxon>
        <taxon>Spirochaetia</taxon>
        <taxon>Leptospirales</taxon>
        <taxon>Leptospiraceae</taxon>
        <taxon>Leptospira</taxon>
    </lineage>
</organism>
<evidence type="ECO:0000313" key="1">
    <source>
        <dbReference type="EMBL" id="EPG73749.1"/>
    </source>
</evidence>
<gene>
    <name evidence="1" type="ORF">LEP1GSC058_2834</name>
</gene>
<dbReference type="OrthoDB" id="340075at2"/>
<reference evidence="1" key="1">
    <citation type="submission" date="2013-04" db="EMBL/GenBank/DDBJ databases">
        <authorList>
            <person name="Harkins D.M."/>
            <person name="Durkin A.S."/>
            <person name="Selengut J.D."/>
            <person name="Sanka R."/>
            <person name="DePew J."/>
            <person name="Purushe J."/>
            <person name="Ahmed A."/>
            <person name="van der Linden H."/>
            <person name="Goris M.G.A."/>
            <person name="Hartskeerl R.A."/>
            <person name="Vinetz J.M."/>
            <person name="Sutton G.G."/>
            <person name="Nelson W.C."/>
            <person name="Fouts D.E."/>
        </authorList>
    </citation>
    <scope>NUCLEOTIDE SEQUENCE [LARGE SCALE GENOMIC DNA]</scope>
    <source>
        <strain evidence="1">BUT 6</strain>
    </source>
</reference>
<keyword evidence="2" id="KW-1185">Reference proteome</keyword>
<name>S3UZF4_9LEPT</name>
<sequence length="219" mass="25416">MVLNRVLIVSFTILFFLFSCRDGCKSEENARDTQEKRDIAVSEVDKQEEKNLIIMKLNDPTIKGVYDISFSERWAPKLGSASQGSICAEIEPNQGKIKIKFSGQDNIFSLKLQPMEENNFKVLFENQEILKGVFILESKTPKGVHVKFFQLNEEINPQIRYDEVYSSGYLLENPIHVKSFKTILDCEMEQEISGCWESDEKNRPWKDCRPPGYNNLKYR</sequence>
<protein>
    <submittedName>
        <fullName evidence="1">Lipoprotein</fullName>
    </submittedName>
</protein>
<keyword evidence="1" id="KW-0449">Lipoprotein</keyword>
<dbReference type="STRING" id="1193011.LEP1GSC058_2834"/>
<dbReference type="EMBL" id="AKWZ02000010">
    <property type="protein sequence ID" value="EPG73749.1"/>
    <property type="molecule type" value="Genomic_DNA"/>
</dbReference>
<dbReference type="Proteomes" id="UP000014540">
    <property type="component" value="Unassembled WGS sequence"/>
</dbReference>
<evidence type="ECO:0000313" key="2">
    <source>
        <dbReference type="Proteomes" id="UP000014540"/>
    </source>
</evidence>
<dbReference type="RefSeq" id="WP_016550222.1">
    <property type="nucleotide sequence ID" value="NZ_AKWZ02000010.1"/>
</dbReference>
<comment type="caution">
    <text evidence="1">The sequence shown here is derived from an EMBL/GenBank/DDBJ whole genome shotgun (WGS) entry which is preliminary data.</text>
</comment>
<dbReference type="PROSITE" id="PS51257">
    <property type="entry name" value="PROKAR_LIPOPROTEIN"/>
    <property type="match status" value="1"/>
</dbReference>
<accession>S3UZF4</accession>
<proteinExistence type="predicted"/>